<comment type="caution">
    <text evidence="1">The sequence shown here is derived from an EMBL/GenBank/DDBJ whole genome shotgun (WGS) entry which is preliminary data.</text>
</comment>
<protein>
    <submittedName>
        <fullName evidence="1">Uncharacterized protein</fullName>
    </submittedName>
</protein>
<dbReference type="AlphaFoldDB" id="A0AAV3J8C7"/>
<proteinExistence type="predicted"/>
<gene>
    <name evidence="1" type="ORF">LEP1GSC103_1879</name>
</gene>
<accession>A0AAV3J8C7</accession>
<dbReference type="EMBL" id="AHNP02000011">
    <property type="protein sequence ID" value="EPG56687.1"/>
    <property type="molecule type" value="Genomic_DNA"/>
</dbReference>
<reference evidence="1 2" key="1">
    <citation type="submission" date="2013-04" db="EMBL/GenBank/DDBJ databases">
        <authorList>
            <person name="Harkins D.M."/>
            <person name="Durkin A.S."/>
            <person name="Brinkac L.M."/>
            <person name="Haft D.H."/>
            <person name="Selengut J.D."/>
            <person name="Sanka R."/>
            <person name="DePew J."/>
            <person name="Purushe J."/>
            <person name="Chanthongthip A."/>
            <person name="Lattana O."/>
            <person name="Phetsouvanh R."/>
            <person name="Newton P.N."/>
            <person name="Vinetz J.M."/>
            <person name="Sutton G.G."/>
            <person name="Nierman W.C."/>
            <person name="Fouts D.E."/>
        </authorList>
    </citation>
    <scope>NUCLEOTIDE SEQUENCE [LARGE SCALE GENOMIC DNA]</scope>
    <source>
        <strain evidence="1 2">UI 09931</strain>
    </source>
</reference>
<name>A0AAV3J8C7_LEPBO</name>
<dbReference type="Proteomes" id="UP000014570">
    <property type="component" value="Unassembled WGS sequence"/>
</dbReference>
<organism evidence="1 2">
    <name type="scientific">Leptospira borgpetersenii serovar Javanica str. UI 09931</name>
    <dbReference type="NCBI Taxonomy" id="1049767"/>
    <lineage>
        <taxon>Bacteria</taxon>
        <taxon>Pseudomonadati</taxon>
        <taxon>Spirochaetota</taxon>
        <taxon>Spirochaetia</taxon>
        <taxon>Leptospirales</taxon>
        <taxon>Leptospiraceae</taxon>
        <taxon>Leptospira</taxon>
    </lineage>
</organism>
<evidence type="ECO:0000313" key="2">
    <source>
        <dbReference type="Proteomes" id="UP000014570"/>
    </source>
</evidence>
<evidence type="ECO:0000313" key="1">
    <source>
        <dbReference type="EMBL" id="EPG56687.1"/>
    </source>
</evidence>
<sequence length="71" mass="7596">MLPGATVCATAGSLADVTAPELGCDIAVRTAVIIELSSDDCLQDVFPTRKRILKTKRVFLESSNNILFSIV</sequence>